<dbReference type="PROSITE" id="PS51704">
    <property type="entry name" value="GP_PDE"/>
    <property type="match status" value="1"/>
</dbReference>
<dbReference type="InterPro" id="IPR017946">
    <property type="entry name" value="PLC-like_Pdiesterase_TIM-brl"/>
</dbReference>
<dbReference type="EMBL" id="UINC01003240">
    <property type="protein sequence ID" value="SVA04570.1"/>
    <property type="molecule type" value="Genomic_DNA"/>
</dbReference>
<dbReference type="SUPFAM" id="SSF51695">
    <property type="entry name" value="PLC-like phosphodiesterases"/>
    <property type="match status" value="1"/>
</dbReference>
<accession>A0A381SKJ4</accession>
<dbReference type="InterPro" id="IPR030395">
    <property type="entry name" value="GP_PDE_dom"/>
</dbReference>
<sequence>MKTLLVHGHRGARGNRPENTLAGFAFAVEAGVDGLELDIRISADSQIIVHHDEQLNCALTRDYSRRWLRHNGPAVYNLTLAELKKFDIGRINPSSELSKQFPDQVSVDGERICTLSEVAEFCNDLPSGRPILNIEVKSDPFHPHATPPPHEYSLLLVRELKKLELIDNSWVQSFDWRILRQVQQLCPEITTCYLTSQAPGYDTVGNQNNSPWLAGFDLKQFNGNIAAAVLAAGGRIWGPSIDDLSNQRVEEAHAVGIPIHCWTVNRSDEIKQLMVWQLAGVTTDYPELAVRMAHRI</sequence>
<organism evidence="2">
    <name type="scientific">marine metagenome</name>
    <dbReference type="NCBI Taxonomy" id="408172"/>
    <lineage>
        <taxon>unclassified sequences</taxon>
        <taxon>metagenomes</taxon>
        <taxon>ecological metagenomes</taxon>
    </lineage>
</organism>
<gene>
    <name evidence="2" type="ORF">METZ01_LOCUS57424</name>
</gene>
<dbReference type="AlphaFoldDB" id="A0A381SKJ4"/>
<proteinExistence type="predicted"/>
<dbReference type="Pfam" id="PF03009">
    <property type="entry name" value="GDPD"/>
    <property type="match status" value="1"/>
</dbReference>
<evidence type="ECO:0000313" key="2">
    <source>
        <dbReference type="EMBL" id="SVA04570.1"/>
    </source>
</evidence>
<dbReference type="GO" id="GO:0008081">
    <property type="term" value="F:phosphoric diester hydrolase activity"/>
    <property type="evidence" value="ECO:0007669"/>
    <property type="project" value="InterPro"/>
</dbReference>
<dbReference type="PANTHER" id="PTHR46211">
    <property type="entry name" value="GLYCEROPHOSPHORYL DIESTER PHOSPHODIESTERASE"/>
    <property type="match status" value="1"/>
</dbReference>
<dbReference type="Gene3D" id="3.20.20.190">
    <property type="entry name" value="Phosphatidylinositol (PI) phosphodiesterase"/>
    <property type="match status" value="1"/>
</dbReference>
<dbReference type="PANTHER" id="PTHR46211:SF14">
    <property type="entry name" value="GLYCEROPHOSPHODIESTER PHOSPHODIESTERASE"/>
    <property type="match status" value="1"/>
</dbReference>
<protein>
    <recommendedName>
        <fullName evidence="1">GP-PDE domain-containing protein</fullName>
    </recommendedName>
</protein>
<name>A0A381SKJ4_9ZZZZ</name>
<feature type="domain" description="GP-PDE" evidence="1">
    <location>
        <begin position="4"/>
        <end position="293"/>
    </location>
</feature>
<evidence type="ECO:0000259" key="1">
    <source>
        <dbReference type="PROSITE" id="PS51704"/>
    </source>
</evidence>
<dbReference type="GO" id="GO:0006629">
    <property type="term" value="P:lipid metabolic process"/>
    <property type="evidence" value="ECO:0007669"/>
    <property type="project" value="InterPro"/>
</dbReference>
<reference evidence="2" key="1">
    <citation type="submission" date="2018-05" db="EMBL/GenBank/DDBJ databases">
        <authorList>
            <person name="Lanie J.A."/>
            <person name="Ng W.-L."/>
            <person name="Kazmierczak K.M."/>
            <person name="Andrzejewski T.M."/>
            <person name="Davidsen T.M."/>
            <person name="Wayne K.J."/>
            <person name="Tettelin H."/>
            <person name="Glass J.I."/>
            <person name="Rusch D."/>
            <person name="Podicherti R."/>
            <person name="Tsui H.-C.T."/>
            <person name="Winkler M.E."/>
        </authorList>
    </citation>
    <scope>NUCLEOTIDE SEQUENCE</scope>
</reference>